<feature type="region of interest" description="Disordered" evidence="1">
    <location>
        <begin position="495"/>
        <end position="525"/>
    </location>
</feature>
<feature type="region of interest" description="Disordered" evidence="1">
    <location>
        <begin position="568"/>
        <end position="759"/>
    </location>
</feature>
<keyword evidence="4" id="KW-1185">Reference proteome</keyword>
<dbReference type="PANTHER" id="PTHR21557">
    <property type="entry name" value="CORDON-BLEU"/>
    <property type="match status" value="1"/>
</dbReference>
<proteinExistence type="predicted"/>
<feature type="region of interest" description="Disordered" evidence="1">
    <location>
        <begin position="235"/>
        <end position="266"/>
    </location>
</feature>
<feature type="region of interest" description="Disordered" evidence="1">
    <location>
        <begin position="290"/>
        <end position="331"/>
    </location>
</feature>
<feature type="domain" description="Cordon-bleu ubiquitin-like" evidence="2">
    <location>
        <begin position="106"/>
        <end position="189"/>
    </location>
</feature>
<sequence length="831" mass="89253">MTHTEMDKTSPDTDMSQKENLVEKVLTLGVALPGGVEKTTTIHGSKPVMDLFIILCAKYHLNPSNHTVELISTSGNCIKFKPNAPIETLEVKKMLIKPKGMANKNRKQSPSMPEATVRLVINYKTAHKTVVRVSPLVPVEELMSVICAKCELDRSTTVLLRNPCSEEPLDLTHSLNDFGLREVYAVDSKGVCSDKLPASPRNEEDENVLRKDQVLKEKENKGLFSIFRRSKKTPDQVASVSASVSPALTKDGGHGPTGSSAGLSIAPKKRRAPLPPMMASQCFPSNLSNLHTDSLSHAKPDKGQEDSGIGHGSLKGLKRKAPPPPVLPCISTPEELKQDKSIKVVALSNLEEISEQEVTVTAAVLDISTAHAVKDKPNSLDLSAEVSMDSGKTETASSPADTEIQDTSLKQDMGEEQPELEPESKDCNEETLEVEETHTSEWENTVSADCDSSSAEEGTEKTCLSGENGKTPVGYSNEMAISKEEPHCRERPLPAVTEESPAHTVCQNGAGSSPSPLKDSESSSELARQYIPRAGLTTYTIVPSKCLGKLKYFEVALTLEDPAVALKENDGSPMLSTPESGEAQVSVSESSKTQEEDLSDETVMVENAVCGDTAPTLPAPAEAPEADEDNSQPSSSYDGAFEAGPEQDVKERKTPPATKPKPLSFRLPQQTRTSVEDVTSGASKSNTCALSHCGQEDEEASGRARKGEATGAEEENGIPPVPPYPPPPPPLPSTGPKATETQQEDELKPRGMSSLGEGNTIYTTNELVWPAELSLEKLTSLATPKPYKTVEPSTFSKAVFTASKRSQRFATPTQPPAPKCGIVRMSADGEK</sequence>
<evidence type="ECO:0000313" key="4">
    <source>
        <dbReference type="Proteomes" id="UP001152803"/>
    </source>
</evidence>
<dbReference type="OrthoDB" id="8882621at2759"/>
<protein>
    <recommendedName>
        <fullName evidence="2">Cordon-bleu ubiquitin-like domain-containing protein</fullName>
    </recommendedName>
</protein>
<feature type="compositionally biased region" description="Low complexity" evidence="1">
    <location>
        <begin position="612"/>
        <end position="623"/>
    </location>
</feature>
<feature type="compositionally biased region" description="Polar residues" evidence="1">
    <location>
        <begin position="442"/>
        <end position="456"/>
    </location>
</feature>
<dbReference type="AlphaFoldDB" id="A0A9Q1HR89"/>
<feature type="compositionally biased region" description="Polar residues" evidence="1">
    <location>
        <begin position="667"/>
        <end position="689"/>
    </location>
</feature>
<feature type="compositionally biased region" description="Polar residues" evidence="1">
    <location>
        <begin position="574"/>
        <end position="591"/>
    </location>
</feature>
<organism evidence="3 4">
    <name type="scientific">Conger conger</name>
    <name type="common">Conger eel</name>
    <name type="synonym">Muraena conger</name>
    <dbReference type="NCBI Taxonomy" id="82655"/>
    <lineage>
        <taxon>Eukaryota</taxon>
        <taxon>Metazoa</taxon>
        <taxon>Chordata</taxon>
        <taxon>Craniata</taxon>
        <taxon>Vertebrata</taxon>
        <taxon>Euteleostomi</taxon>
        <taxon>Actinopterygii</taxon>
        <taxon>Neopterygii</taxon>
        <taxon>Teleostei</taxon>
        <taxon>Anguilliformes</taxon>
        <taxon>Congridae</taxon>
        <taxon>Conger</taxon>
    </lineage>
</organism>
<reference evidence="3" key="1">
    <citation type="journal article" date="2023" name="Science">
        <title>Genome structures resolve the early diversification of teleost fishes.</title>
        <authorList>
            <person name="Parey E."/>
            <person name="Louis A."/>
            <person name="Montfort J."/>
            <person name="Bouchez O."/>
            <person name="Roques C."/>
            <person name="Iampietro C."/>
            <person name="Lluch J."/>
            <person name="Castinel A."/>
            <person name="Donnadieu C."/>
            <person name="Desvignes T."/>
            <person name="Floi Bucao C."/>
            <person name="Jouanno E."/>
            <person name="Wen M."/>
            <person name="Mejri S."/>
            <person name="Dirks R."/>
            <person name="Jansen H."/>
            <person name="Henkel C."/>
            <person name="Chen W.J."/>
            <person name="Zahm M."/>
            <person name="Cabau C."/>
            <person name="Klopp C."/>
            <person name="Thompson A.W."/>
            <person name="Robinson-Rechavi M."/>
            <person name="Braasch I."/>
            <person name="Lecointre G."/>
            <person name="Bobe J."/>
            <person name="Postlethwait J.H."/>
            <person name="Berthelot C."/>
            <person name="Roest Crollius H."/>
            <person name="Guiguen Y."/>
        </authorList>
    </citation>
    <scope>NUCLEOTIDE SEQUENCE</scope>
    <source>
        <strain evidence="3">Concon-B</strain>
    </source>
</reference>
<dbReference type="PANTHER" id="PTHR21557:SF2">
    <property type="entry name" value="CORDON-BLEU PROTEIN-LIKE 1"/>
    <property type="match status" value="1"/>
</dbReference>
<evidence type="ECO:0000256" key="1">
    <source>
        <dbReference type="SAM" id="MobiDB-lite"/>
    </source>
</evidence>
<dbReference type="InterPro" id="IPR039895">
    <property type="entry name" value="COBL-like"/>
</dbReference>
<feature type="compositionally biased region" description="Low complexity" evidence="1">
    <location>
        <begin position="237"/>
        <end position="247"/>
    </location>
</feature>
<dbReference type="Proteomes" id="UP001152803">
    <property type="component" value="Unassembled WGS sequence"/>
</dbReference>
<feature type="region of interest" description="Disordered" evidence="1">
    <location>
        <begin position="806"/>
        <end position="831"/>
    </location>
</feature>
<comment type="caution">
    <text evidence="3">The sequence shown here is derived from an EMBL/GenBank/DDBJ whole genome shotgun (WGS) entry which is preliminary data.</text>
</comment>
<dbReference type="EMBL" id="JAFJMO010000015">
    <property type="protein sequence ID" value="KAJ8255827.1"/>
    <property type="molecule type" value="Genomic_DNA"/>
</dbReference>
<evidence type="ECO:0000313" key="3">
    <source>
        <dbReference type="EMBL" id="KAJ8255827.1"/>
    </source>
</evidence>
<dbReference type="InterPro" id="IPR019025">
    <property type="entry name" value="Cordon-bleu_ubiquitin_domain"/>
</dbReference>
<dbReference type="GO" id="GO:0003785">
    <property type="term" value="F:actin monomer binding"/>
    <property type="evidence" value="ECO:0007669"/>
    <property type="project" value="InterPro"/>
</dbReference>
<feature type="region of interest" description="Disordered" evidence="1">
    <location>
        <begin position="375"/>
        <end position="475"/>
    </location>
</feature>
<feature type="compositionally biased region" description="Basic and acidic residues" evidence="1">
    <location>
        <begin position="294"/>
        <end position="305"/>
    </location>
</feature>
<name>A0A9Q1HR89_CONCO</name>
<accession>A0A9Q1HR89</accession>
<gene>
    <name evidence="3" type="ORF">COCON_G00196910</name>
</gene>
<evidence type="ECO:0000259" key="2">
    <source>
        <dbReference type="Pfam" id="PF09469"/>
    </source>
</evidence>
<feature type="compositionally biased region" description="Pro residues" evidence="1">
    <location>
        <begin position="719"/>
        <end position="733"/>
    </location>
</feature>
<dbReference type="Gene3D" id="3.10.20.90">
    <property type="entry name" value="Phosphatidylinositol 3-kinase Catalytic Subunit, Chain A, domain 1"/>
    <property type="match status" value="1"/>
</dbReference>
<dbReference type="Pfam" id="PF09469">
    <property type="entry name" value="Cobl"/>
    <property type="match status" value="1"/>
</dbReference>
<feature type="compositionally biased region" description="Polar residues" evidence="1">
    <location>
        <begin position="393"/>
        <end position="410"/>
    </location>
</feature>